<comment type="caution">
    <text evidence="1">The sequence shown here is derived from an EMBL/GenBank/DDBJ whole genome shotgun (WGS) entry which is preliminary data.</text>
</comment>
<reference evidence="1 2" key="1">
    <citation type="journal article" date="2015" name="Int. J. Syst. Evol. Microbiol.">
        <title>Winogradskyella litoriviva sp. nov., isolated from coastal seawater.</title>
        <authorList>
            <person name="Nedashkovskaya O.I."/>
            <person name="Kukhlevskiy A.D."/>
            <person name="Zhukova N.V."/>
            <person name="Kim S.J."/>
            <person name="Rhee S.K."/>
            <person name="Mikhailov V.V."/>
        </authorList>
    </citation>
    <scope>NUCLEOTIDE SEQUENCE [LARGE SCALE GENOMIC DNA]</scope>
    <source>
        <strain evidence="1 2">KMM6491</strain>
    </source>
</reference>
<accession>A0ABX2E8X1</accession>
<evidence type="ECO:0000313" key="2">
    <source>
        <dbReference type="Proteomes" id="UP000805085"/>
    </source>
</evidence>
<name>A0ABX2E8X1_9FLAO</name>
<gene>
    <name evidence="1" type="ORF">HNV10_17060</name>
</gene>
<dbReference type="EMBL" id="JABRWQ010000024">
    <property type="protein sequence ID" value="NRD24963.1"/>
    <property type="molecule type" value="Genomic_DNA"/>
</dbReference>
<evidence type="ECO:0008006" key="3">
    <source>
        <dbReference type="Google" id="ProtNLM"/>
    </source>
</evidence>
<proteinExistence type="predicted"/>
<evidence type="ECO:0000313" key="1">
    <source>
        <dbReference type="EMBL" id="NRD24963.1"/>
    </source>
</evidence>
<keyword evidence="2" id="KW-1185">Reference proteome</keyword>
<organism evidence="1 2">
    <name type="scientific">Winogradskyella litoriviva</name>
    <dbReference type="NCBI Taxonomy" id="1220182"/>
    <lineage>
        <taxon>Bacteria</taxon>
        <taxon>Pseudomonadati</taxon>
        <taxon>Bacteroidota</taxon>
        <taxon>Flavobacteriia</taxon>
        <taxon>Flavobacteriales</taxon>
        <taxon>Flavobacteriaceae</taxon>
        <taxon>Winogradskyella</taxon>
    </lineage>
</organism>
<dbReference type="Proteomes" id="UP000805085">
    <property type="component" value="Unassembled WGS sequence"/>
</dbReference>
<dbReference type="PROSITE" id="PS51257">
    <property type="entry name" value="PROKAR_LIPOPROTEIN"/>
    <property type="match status" value="1"/>
</dbReference>
<dbReference type="Pfam" id="PF20329">
    <property type="entry name" value="DUF6624"/>
    <property type="match status" value="1"/>
</dbReference>
<dbReference type="RefSeq" id="WP_173302671.1">
    <property type="nucleotide sequence ID" value="NZ_JABRWQ010000024.1"/>
</dbReference>
<dbReference type="InterPro" id="IPR046732">
    <property type="entry name" value="DUF6624"/>
</dbReference>
<protein>
    <recommendedName>
        <fullName evidence="3">Lipoprotein</fullName>
    </recommendedName>
</protein>
<sequence length="226" mass="26051">MNKIFGILIVSLVLLGCKQKNTKTNVIDEKIEFNQELADELEKMAKIDQIAAYIPQGKYKELSEKEWNAFKDSVFTTNQKRISEIFEQHGFVGFDLAGENGSRNFWMIVQHSDHNPEFQKEVLVEMKKEVDKQNAISTNYGLLVDRVNLNTGKAQIYGTQVTYNMNIGQAYPKKLKDSAKVNERRKSIGLEPIEEYLNGMTEMHFEMNKEYYSGKGITKPTLYETN</sequence>